<feature type="region of interest" description="Disordered" evidence="1">
    <location>
        <begin position="1"/>
        <end position="26"/>
    </location>
</feature>
<protein>
    <submittedName>
        <fullName evidence="2">Uncharacterized protein</fullName>
    </submittedName>
</protein>
<name>A0A8J8Y9Q5_ORYSJ</name>
<reference evidence="2" key="2">
    <citation type="submission" date="2008-12" db="EMBL/GenBank/DDBJ databases">
        <title>Improved gene annotation of the rice (Oryza sativa) genomes.</title>
        <authorList>
            <person name="Wang J."/>
            <person name="Li R."/>
            <person name="Fan W."/>
            <person name="Huang Q."/>
            <person name="Zhang J."/>
            <person name="Zhou Y."/>
            <person name="Hu Y."/>
            <person name="Zi S."/>
            <person name="Li J."/>
            <person name="Ni P."/>
            <person name="Zheng H."/>
            <person name="Zhang Y."/>
            <person name="Zhao M."/>
            <person name="Hao Q."/>
            <person name="McDermott J."/>
            <person name="Samudrala R."/>
            <person name="Kristiansen K."/>
            <person name="Wong G.K.-S."/>
        </authorList>
    </citation>
    <scope>NUCLEOTIDE SEQUENCE</scope>
</reference>
<feature type="compositionally biased region" description="Basic and acidic residues" evidence="1">
    <location>
        <begin position="16"/>
        <end position="26"/>
    </location>
</feature>
<reference evidence="2" key="1">
    <citation type="journal article" date="2005" name="PLoS Biol.">
        <title>The genomes of Oryza sativa: a history of duplications.</title>
        <authorList>
            <person name="Yu J."/>
            <person name="Wang J."/>
            <person name="Lin W."/>
            <person name="Li S."/>
            <person name="Li H."/>
            <person name="Zhou J."/>
            <person name="Ni P."/>
            <person name="Dong W."/>
            <person name="Hu S."/>
            <person name="Zeng C."/>
            <person name="Zhang J."/>
            <person name="Zhang Y."/>
            <person name="Li R."/>
            <person name="Xu Z."/>
            <person name="Li S."/>
            <person name="Li X."/>
            <person name="Zheng H."/>
            <person name="Cong L."/>
            <person name="Lin L."/>
            <person name="Yin J."/>
            <person name="Geng J."/>
            <person name="Li G."/>
            <person name="Shi J."/>
            <person name="Liu J."/>
            <person name="Lv H."/>
            <person name="Li J."/>
            <person name="Wang J."/>
            <person name="Deng Y."/>
            <person name="Ran L."/>
            <person name="Shi X."/>
            <person name="Wang X."/>
            <person name="Wu Q."/>
            <person name="Li C."/>
            <person name="Ren X."/>
            <person name="Wang J."/>
            <person name="Wang X."/>
            <person name="Li D."/>
            <person name="Liu D."/>
            <person name="Zhang X."/>
            <person name="Ji Z."/>
            <person name="Zhao W."/>
            <person name="Sun Y."/>
            <person name="Zhang Z."/>
            <person name="Bao J."/>
            <person name="Han Y."/>
            <person name="Dong L."/>
            <person name="Ji J."/>
            <person name="Chen P."/>
            <person name="Wu S."/>
            <person name="Liu J."/>
            <person name="Xiao Y."/>
            <person name="Bu D."/>
            <person name="Tan J."/>
            <person name="Yang L."/>
            <person name="Ye C."/>
            <person name="Zhang J."/>
            <person name="Xu J."/>
            <person name="Zhou Y."/>
            <person name="Yu Y."/>
            <person name="Zhang B."/>
            <person name="Zhuang S."/>
            <person name="Wei H."/>
            <person name="Liu B."/>
            <person name="Lei M."/>
            <person name="Yu H."/>
            <person name="Li Y."/>
            <person name="Xu H."/>
            <person name="Wei S."/>
            <person name="He X."/>
            <person name="Fang L."/>
            <person name="Zhang Z."/>
            <person name="Zhang Y."/>
            <person name="Huang X."/>
            <person name="Su Z."/>
            <person name="Tong W."/>
            <person name="Li J."/>
            <person name="Tong Z."/>
            <person name="Li S."/>
            <person name="Ye J."/>
            <person name="Wang L."/>
            <person name="Fang L."/>
            <person name="Lei T."/>
            <person name="Chen C."/>
            <person name="Chen H."/>
            <person name="Xu Z."/>
            <person name="Li H."/>
            <person name="Huang H."/>
            <person name="Zhang F."/>
            <person name="Xu H."/>
            <person name="Li N."/>
            <person name="Zhao C."/>
            <person name="Li S."/>
            <person name="Dong L."/>
            <person name="Huang Y."/>
            <person name="Li L."/>
            <person name="Xi Y."/>
            <person name="Qi Q."/>
            <person name="Li W."/>
            <person name="Zhang B."/>
            <person name="Hu W."/>
            <person name="Zhang Y."/>
            <person name="Tian X."/>
            <person name="Jiao Y."/>
            <person name="Liang X."/>
            <person name="Jin J."/>
            <person name="Gao L."/>
            <person name="Zheng W."/>
            <person name="Hao B."/>
            <person name="Liu S."/>
            <person name="Wang W."/>
            <person name="Yuan L."/>
            <person name="Cao M."/>
            <person name="McDermott J."/>
            <person name="Samudrala R."/>
            <person name="Wang J."/>
            <person name="Wong G.K."/>
            <person name="Yang H."/>
        </authorList>
    </citation>
    <scope>NUCLEOTIDE SEQUENCE [LARGE SCALE GENOMIC DNA]</scope>
</reference>
<proteinExistence type="predicted"/>
<organism evidence="2">
    <name type="scientific">Oryza sativa subsp. japonica</name>
    <name type="common">Rice</name>
    <dbReference type="NCBI Taxonomy" id="39947"/>
    <lineage>
        <taxon>Eukaryota</taxon>
        <taxon>Viridiplantae</taxon>
        <taxon>Streptophyta</taxon>
        <taxon>Embryophyta</taxon>
        <taxon>Tracheophyta</taxon>
        <taxon>Spermatophyta</taxon>
        <taxon>Magnoliopsida</taxon>
        <taxon>Liliopsida</taxon>
        <taxon>Poales</taxon>
        <taxon>Poaceae</taxon>
        <taxon>BOP clade</taxon>
        <taxon>Oryzoideae</taxon>
        <taxon>Oryzeae</taxon>
        <taxon>Oryzinae</taxon>
        <taxon>Oryza</taxon>
        <taxon>Oryza sativa</taxon>
    </lineage>
</organism>
<evidence type="ECO:0000256" key="1">
    <source>
        <dbReference type="SAM" id="MobiDB-lite"/>
    </source>
</evidence>
<dbReference type="AlphaFoldDB" id="A0A8J8Y9Q5"/>
<sequence>MAHHHFFAPRKQRRSAAQERGKRELDGMDQEVWADMGTAVRVGAPPLLHLCTQLLPHPTAAGKLLLSSSNGMVSLGRIWLGHGTPAPLPSSASFSYTDQRRQSLTARMETHMGGRGHCHRGQG</sequence>
<feature type="compositionally biased region" description="Basic residues" evidence="1">
    <location>
        <begin position="1"/>
        <end position="14"/>
    </location>
</feature>
<dbReference type="EMBL" id="CM000147">
    <property type="protein sequence ID" value="EEE51297.1"/>
    <property type="molecule type" value="Genomic_DNA"/>
</dbReference>
<accession>A0A8J8Y9Q5</accession>
<dbReference type="Proteomes" id="UP000007752">
    <property type="component" value="Chromosome 10"/>
</dbReference>
<gene>
    <name evidence="2" type="ORF">OsJ_32223</name>
</gene>
<evidence type="ECO:0000313" key="2">
    <source>
        <dbReference type="EMBL" id="EEE51297.1"/>
    </source>
</evidence>